<dbReference type="Proteomes" id="UP000054047">
    <property type="component" value="Unassembled WGS sequence"/>
</dbReference>
<dbReference type="AlphaFoldDB" id="A0A0C2H3D7"/>
<dbReference type="OrthoDB" id="5856985at2759"/>
<dbReference type="EMBL" id="KN728353">
    <property type="protein sequence ID" value="KIH63926.1"/>
    <property type="molecule type" value="Genomic_DNA"/>
</dbReference>
<evidence type="ECO:0000313" key="2">
    <source>
        <dbReference type="Proteomes" id="UP000054047"/>
    </source>
</evidence>
<reference evidence="1 2" key="1">
    <citation type="submission" date="2013-12" db="EMBL/GenBank/DDBJ databases">
        <title>Draft genome of the parsitic nematode Ancylostoma duodenale.</title>
        <authorList>
            <person name="Mitreva M."/>
        </authorList>
    </citation>
    <scope>NUCLEOTIDE SEQUENCE [LARGE SCALE GENOMIC DNA]</scope>
    <source>
        <strain evidence="1 2">Zhejiang</strain>
    </source>
</reference>
<gene>
    <name evidence="1" type="ORF">ANCDUO_05767</name>
</gene>
<name>A0A0C2H3D7_9BILA</name>
<feature type="non-terminal residue" evidence="1">
    <location>
        <position position="160"/>
    </location>
</feature>
<evidence type="ECO:0000313" key="1">
    <source>
        <dbReference type="EMBL" id="KIH63926.1"/>
    </source>
</evidence>
<sequence length="160" mass="18048">MKYLVWTCGLVNPENADIRAHALCKMEDNLQTTLKELSAEIQQIISIRQVVKLLGNQSSSTVPDRNSLNAKKNHLRYPPSLFFQCGGPQWAKDCDFIKKMFQDCKGFGHKKGSCKNFEKKTKPIPKQKRRSANNFPVIAASSTIHVAQSIAPTDKSRFQP</sequence>
<keyword evidence="2" id="KW-1185">Reference proteome</keyword>
<proteinExistence type="predicted"/>
<organism evidence="1 2">
    <name type="scientific">Ancylostoma duodenale</name>
    <dbReference type="NCBI Taxonomy" id="51022"/>
    <lineage>
        <taxon>Eukaryota</taxon>
        <taxon>Metazoa</taxon>
        <taxon>Ecdysozoa</taxon>
        <taxon>Nematoda</taxon>
        <taxon>Chromadorea</taxon>
        <taxon>Rhabditida</taxon>
        <taxon>Rhabditina</taxon>
        <taxon>Rhabditomorpha</taxon>
        <taxon>Strongyloidea</taxon>
        <taxon>Ancylostomatidae</taxon>
        <taxon>Ancylostomatinae</taxon>
        <taxon>Ancylostoma</taxon>
    </lineage>
</organism>
<accession>A0A0C2H3D7</accession>
<protein>
    <submittedName>
        <fullName evidence="1">Uncharacterized protein</fullName>
    </submittedName>
</protein>